<reference evidence="14 15" key="2">
    <citation type="journal article" date="2014" name="J. Gen. Appl. Microbiol.">
        <title>The early diverging ascomycetous budding yeast Saitoella complicata has three histone deacetylases belonging to the Clr6, Hos2, and Rpd3 lineages.</title>
        <authorList>
            <person name="Nishida H."/>
            <person name="Matsumoto T."/>
            <person name="Kondo S."/>
            <person name="Hamamoto M."/>
            <person name="Yoshikawa H."/>
        </authorList>
    </citation>
    <scope>NUCLEOTIDE SEQUENCE [LARGE SCALE GENOMIC DNA]</scope>
    <source>
        <strain evidence="14 15">NRRL Y-17804</strain>
    </source>
</reference>
<keyword evidence="6" id="KW-0328">Glycosyltransferase</keyword>
<dbReference type="GO" id="GO:0005975">
    <property type="term" value="P:carbohydrate metabolic process"/>
    <property type="evidence" value="ECO:0007669"/>
    <property type="project" value="InterPro"/>
</dbReference>
<dbReference type="AlphaFoldDB" id="A0A0E9NTE7"/>
<name>A0A0E9NTE7_SAICN</name>
<evidence type="ECO:0000256" key="1">
    <source>
        <dbReference type="ARBA" id="ARBA00004170"/>
    </source>
</evidence>
<dbReference type="GO" id="GO:0016020">
    <property type="term" value="C:membrane"/>
    <property type="evidence" value="ECO:0007669"/>
    <property type="project" value="UniProtKB-SubCell"/>
</dbReference>
<accession>A0A0E9NTE7</accession>
<dbReference type="InterPro" id="IPR004182">
    <property type="entry name" value="GRAM"/>
</dbReference>
<dbReference type="Pfam" id="PF06722">
    <property type="entry name" value="EryCIII-like_C"/>
    <property type="match status" value="1"/>
</dbReference>
<feature type="compositionally biased region" description="Low complexity" evidence="12">
    <location>
        <begin position="11"/>
        <end position="27"/>
    </location>
</feature>
<evidence type="ECO:0000256" key="12">
    <source>
        <dbReference type="SAM" id="MobiDB-lite"/>
    </source>
</evidence>
<dbReference type="EMBL" id="BACD03000080">
    <property type="protein sequence ID" value="GAO52685.1"/>
    <property type="molecule type" value="Genomic_DNA"/>
</dbReference>
<dbReference type="PANTHER" id="PTHR48050:SF25">
    <property type="entry name" value="STEROL 3-BETA-GLUCOSYLTRANSFERASE"/>
    <property type="match status" value="1"/>
</dbReference>
<dbReference type="STRING" id="698492.A0A0E9NTE7"/>
<dbReference type="FunFam" id="3.40.50.2000:FF:000009">
    <property type="entry name" value="Sterol 3-beta-glucosyltransferase UGT80A2"/>
    <property type="match status" value="1"/>
</dbReference>
<feature type="compositionally biased region" description="Basic and acidic residues" evidence="12">
    <location>
        <begin position="324"/>
        <end position="333"/>
    </location>
</feature>
<dbReference type="Pfam" id="PF03033">
    <property type="entry name" value="Glyco_transf_28"/>
    <property type="match status" value="1"/>
</dbReference>
<dbReference type="Pfam" id="PF00169">
    <property type="entry name" value="PH"/>
    <property type="match status" value="1"/>
</dbReference>
<feature type="compositionally biased region" description="Acidic residues" evidence="12">
    <location>
        <begin position="1127"/>
        <end position="1150"/>
    </location>
</feature>
<keyword evidence="5" id="KW-0963">Cytoplasm</keyword>
<dbReference type="Gene3D" id="3.40.50.2000">
    <property type="entry name" value="Glycogen Phosphorylase B"/>
    <property type="match status" value="2"/>
</dbReference>
<keyword evidence="15" id="KW-1185">Reference proteome</keyword>
<dbReference type="CDD" id="cd03784">
    <property type="entry name" value="GT1_Gtf-like"/>
    <property type="match status" value="1"/>
</dbReference>
<feature type="compositionally biased region" description="Basic and acidic residues" evidence="12">
    <location>
        <begin position="1195"/>
        <end position="1205"/>
    </location>
</feature>
<comment type="catalytic activity">
    <reaction evidence="10">
        <text>ergosterol + UDP-alpha-D-glucose = ergosteryl 3-beta-D-glucoside + UDP + H(+)</text>
        <dbReference type="Rhea" id="RHEA:61836"/>
        <dbReference type="ChEBI" id="CHEBI:15378"/>
        <dbReference type="ChEBI" id="CHEBI:16933"/>
        <dbReference type="ChEBI" id="CHEBI:52973"/>
        <dbReference type="ChEBI" id="CHEBI:58223"/>
        <dbReference type="ChEBI" id="CHEBI:58885"/>
    </reaction>
    <physiologicalReaction direction="left-to-right" evidence="10">
        <dbReference type="Rhea" id="RHEA:61837"/>
    </physiologicalReaction>
</comment>
<dbReference type="PANTHER" id="PTHR48050">
    <property type="entry name" value="STEROL 3-BETA-GLUCOSYLTRANSFERASE"/>
    <property type="match status" value="1"/>
</dbReference>
<comment type="subcellular location">
    <subcellularLocation>
        <location evidence="2">Cytoplasm</location>
    </subcellularLocation>
    <subcellularLocation>
        <location evidence="1">Membrane</location>
        <topology evidence="1">Peripheral membrane protein</topology>
    </subcellularLocation>
</comment>
<proteinExistence type="inferred from homology"/>
<comment type="similarity">
    <text evidence="3">Belongs to the glycosyltransferase 28 family.</text>
</comment>
<evidence type="ECO:0000256" key="4">
    <source>
        <dbReference type="ARBA" id="ARBA00012650"/>
    </source>
</evidence>
<gene>
    <name evidence="14" type="ORF">G7K_6756-t1</name>
</gene>
<evidence type="ECO:0000256" key="6">
    <source>
        <dbReference type="ARBA" id="ARBA00022676"/>
    </source>
</evidence>
<evidence type="ECO:0000256" key="8">
    <source>
        <dbReference type="ARBA" id="ARBA00023136"/>
    </source>
</evidence>
<dbReference type="FunFam" id="3.40.50.2000:FF:000029">
    <property type="entry name" value="Sterol 3-beta-glucosyltransferase"/>
    <property type="match status" value="1"/>
</dbReference>
<evidence type="ECO:0000259" key="13">
    <source>
        <dbReference type="PROSITE" id="PS50003"/>
    </source>
</evidence>
<dbReference type="GO" id="GO:0016906">
    <property type="term" value="F:sterol 3-beta-glucosyltransferase activity"/>
    <property type="evidence" value="ECO:0007669"/>
    <property type="project" value="UniProtKB-EC"/>
</dbReference>
<comment type="catalytic activity">
    <reaction evidence="11">
        <text>a sterol + UDP-alpha-D-glucose = a sterol 3-beta-D-glucoside + UDP + H(+)</text>
        <dbReference type="Rhea" id="RHEA:22724"/>
        <dbReference type="ChEBI" id="CHEBI:15378"/>
        <dbReference type="ChEBI" id="CHEBI:15889"/>
        <dbReference type="ChEBI" id="CHEBI:37424"/>
        <dbReference type="ChEBI" id="CHEBI:58223"/>
        <dbReference type="ChEBI" id="CHEBI:58885"/>
        <dbReference type="EC" id="2.4.1.173"/>
    </reaction>
    <physiologicalReaction direction="left-to-right" evidence="11">
        <dbReference type="Rhea" id="RHEA:22725"/>
    </physiologicalReaction>
</comment>
<dbReference type="CDD" id="cd13216">
    <property type="entry name" value="PH-GRAM2_AGT26"/>
    <property type="match status" value="1"/>
</dbReference>
<feature type="region of interest" description="Disordered" evidence="12">
    <location>
        <begin position="1117"/>
        <end position="1205"/>
    </location>
</feature>
<reference evidence="14 15" key="3">
    <citation type="journal article" date="2015" name="Genome Announc.">
        <title>Draft Genome Sequence of the Archiascomycetous Yeast Saitoella complicata.</title>
        <authorList>
            <person name="Yamauchi K."/>
            <person name="Kondo S."/>
            <person name="Hamamoto M."/>
            <person name="Takahashi Y."/>
            <person name="Ogura Y."/>
            <person name="Hayashi T."/>
            <person name="Nishida H."/>
        </authorList>
    </citation>
    <scope>NUCLEOTIDE SEQUENCE [LARGE SCALE GENOMIC DNA]</scope>
    <source>
        <strain evidence="14 15">NRRL Y-17804</strain>
    </source>
</reference>
<dbReference type="InterPro" id="IPR010610">
    <property type="entry name" value="EryCIII-like_C"/>
</dbReference>
<dbReference type="OMA" id="SAMAGFH"/>
<evidence type="ECO:0000256" key="3">
    <source>
        <dbReference type="ARBA" id="ARBA00006962"/>
    </source>
</evidence>
<feature type="region of interest" description="Disordered" evidence="12">
    <location>
        <begin position="1"/>
        <end position="42"/>
    </location>
</feature>
<evidence type="ECO:0000313" key="14">
    <source>
        <dbReference type="EMBL" id="GAO52685.1"/>
    </source>
</evidence>
<sequence>MDHLNLGEPVTAPSATAPLSTATFSSSIPPPQQPMQAAYTSTSGFETLRSRMSDLALSENCSPTTSAPPKTDTDTDTDTAFRTRLANIFGWPSVPQSVVEFPCYLLKSVLLQGYLYLTPHHLSFHAYLPRKDDTILKSGTLSRKSSRGLRWKREYVLLKDGVLSGFASSSDLYFPTHLVDVARAVHVSGDGKEIRVTMQGGKEHVFGADSELGAKEWVKAMQKVVFCAHNPGDAVKIVIPLPNILETESVPASTSSEETEGVSGASFGSDGIRVKVVLDDETFLIEEYFFAFFGGWEEAVKMIGESVERSNGGQVNGEDGAGVGERKLRESVRDTTASLGSKAGTPTTLGGDDDSSSSSADDDDDDTEGDAAKTNALPTKKSHTIPLPKFPGMKLLGRTRTGHQGTHTTDPSEPVQHPALQRDVEEAITKGETSSRYGDDLGARREEFVGKHGGGGLGGLLRKGVGKIMGGGGASVSGAVPPMEGRQDGGVGGGGVSDVVEESHKFRSHFALPAAEVLLGTWQCYITRSIPLYGKLYASDRNLCFRSTLPGTKTRMIVPLRDVETVEPEKGFQVLYSGLVVLIRGHEELFLEFASEEGRDEARRVIEDAVDEALRDRTRSRLTVEEMDQANRDKEEHLFLAERHQKAHDARPPPENEGAGNDVPPIIFDDPGTSFVTFKPEGALRVTCLTIGSRGDVQPYVALCKELLKEGHKPRIASHAEYKDWVEGHGIEFMPVEGDPAELMRICVENGMFTYSFLKEASSKFRDWIDGLLKSAWDACQGSDVLIESPSAMAGFHIAEALGIPYFRAFTMPWTRTRTYPHAFVVPDHKMGGSYNYFTYVMFDNLFWKATAGQVNRWRKRTLNLGSTSWDKMDVQKVPFLYNFSPSVVPPPLDWPEWVKVTGYWFLDDPDSNKKKKWEPPEELTAFIEKARSDGKKLVYIGFGSITVSDPKALTKSVVESVVNADVRCILSKGWSERGGSEEKKDKDEVEVPLPDSMHQIESAPHDWLFPRVDVAVHHGGSGTTGASLRAGIPTVIKPFFGDQFFFANRVEDLGVGIGLKKLNVTQFTKALVEATNDEKMIARAKVLGEQIRSENGCQNAIQAIYRELEYAKSLIKTPQRHHAEGSSEESWDMMDDEEDETNYDEALAEEEQRASKHSLNPFKAINKMLQGVTQTHGSADDDEPDFADATSGRTDVEHQKFSDV</sequence>
<feature type="region of interest" description="Disordered" evidence="12">
    <location>
        <begin position="57"/>
        <end position="76"/>
    </location>
</feature>
<dbReference type="InterPro" id="IPR048065">
    <property type="entry name" value="ATG26_PH_GRAM2"/>
</dbReference>
<evidence type="ECO:0000256" key="10">
    <source>
        <dbReference type="ARBA" id="ARBA00047886"/>
    </source>
</evidence>
<dbReference type="Gene3D" id="2.30.29.30">
    <property type="entry name" value="Pleckstrin-homology domain (PH domain)/Phosphotyrosine-binding domain (PTB)"/>
    <property type="match status" value="2"/>
</dbReference>
<evidence type="ECO:0000256" key="7">
    <source>
        <dbReference type="ARBA" id="ARBA00022679"/>
    </source>
</evidence>
<evidence type="ECO:0000256" key="11">
    <source>
        <dbReference type="ARBA" id="ARBA00049453"/>
    </source>
</evidence>
<dbReference type="InterPro" id="IPR002213">
    <property type="entry name" value="UDP_glucos_trans"/>
</dbReference>
<dbReference type="SMART" id="SM00233">
    <property type="entry name" value="PH"/>
    <property type="match status" value="1"/>
</dbReference>
<dbReference type="SUPFAM" id="SSF50729">
    <property type="entry name" value="PH domain-like"/>
    <property type="match status" value="1"/>
</dbReference>
<evidence type="ECO:0000313" key="15">
    <source>
        <dbReference type="Proteomes" id="UP000033140"/>
    </source>
</evidence>
<feature type="compositionally biased region" description="Polar residues" evidence="12">
    <location>
        <begin position="59"/>
        <end position="68"/>
    </location>
</feature>
<dbReference type="InterPro" id="IPR004276">
    <property type="entry name" value="GlycoTrans_28_N"/>
</dbReference>
<dbReference type="GO" id="GO:0005737">
    <property type="term" value="C:cytoplasm"/>
    <property type="evidence" value="ECO:0007669"/>
    <property type="project" value="UniProtKB-SubCell"/>
</dbReference>
<dbReference type="Pfam" id="PF02893">
    <property type="entry name" value="GRAM"/>
    <property type="match status" value="1"/>
</dbReference>
<keyword evidence="8" id="KW-0472">Membrane</keyword>
<dbReference type="InterPro" id="IPR001849">
    <property type="entry name" value="PH_domain"/>
</dbReference>
<dbReference type="SMART" id="SM00568">
    <property type="entry name" value="GRAM"/>
    <property type="match status" value="2"/>
</dbReference>
<protein>
    <recommendedName>
        <fullName evidence="4">sterol 3beta-glucosyltransferase</fullName>
        <ecNumber evidence="4">2.4.1.173</ecNumber>
    </recommendedName>
    <alternativeName>
        <fullName evidence="9">Autophagy-related protein 26</fullName>
    </alternativeName>
</protein>
<dbReference type="InterPro" id="IPR050426">
    <property type="entry name" value="Glycosyltransferase_28"/>
</dbReference>
<dbReference type="Proteomes" id="UP000033140">
    <property type="component" value="Unassembled WGS sequence"/>
</dbReference>
<feature type="domain" description="PH" evidence="13">
    <location>
        <begin position="134"/>
        <end position="226"/>
    </location>
</feature>
<dbReference type="GO" id="GO:0016125">
    <property type="term" value="P:sterol metabolic process"/>
    <property type="evidence" value="ECO:0007669"/>
    <property type="project" value="TreeGrafter"/>
</dbReference>
<evidence type="ECO:0000256" key="9">
    <source>
        <dbReference type="ARBA" id="ARBA00029843"/>
    </source>
</evidence>
<feature type="compositionally biased region" description="Acidic residues" evidence="12">
    <location>
        <begin position="351"/>
        <end position="369"/>
    </location>
</feature>
<comment type="caution">
    <text evidence="14">The sequence shown here is derived from an EMBL/GenBank/DDBJ whole genome shotgun (WGS) entry which is preliminary data.</text>
</comment>
<dbReference type="SUPFAM" id="SSF53756">
    <property type="entry name" value="UDP-Glycosyltransferase/glycogen phosphorylase"/>
    <property type="match status" value="1"/>
</dbReference>
<evidence type="ECO:0000256" key="5">
    <source>
        <dbReference type="ARBA" id="ARBA00022490"/>
    </source>
</evidence>
<feature type="region of interest" description="Disordered" evidence="12">
    <location>
        <begin position="308"/>
        <end position="417"/>
    </location>
</feature>
<dbReference type="EC" id="2.4.1.173" evidence="4"/>
<dbReference type="PROSITE" id="PS50003">
    <property type="entry name" value="PH_DOMAIN"/>
    <property type="match status" value="1"/>
</dbReference>
<dbReference type="FunFam" id="2.30.29.30:FF:000303">
    <property type="entry name" value="Sterol 3-beta-glucosyltransferase"/>
    <property type="match status" value="1"/>
</dbReference>
<reference evidence="14 15" key="1">
    <citation type="journal article" date="2011" name="J. Gen. Appl. Microbiol.">
        <title>Draft genome sequencing of the enigmatic yeast Saitoella complicata.</title>
        <authorList>
            <person name="Nishida H."/>
            <person name="Hamamoto M."/>
            <person name="Sugiyama J."/>
        </authorList>
    </citation>
    <scope>NUCLEOTIDE SEQUENCE [LARGE SCALE GENOMIC DNA]</scope>
    <source>
        <strain evidence="14 15">NRRL Y-17804</strain>
    </source>
</reference>
<organism evidence="14 15">
    <name type="scientific">Saitoella complicata (strain BCRC 22490 / CBS 7301 / JCM 7358 / NBRC 10748 / NRRL Y-17804)</name>
    <dbReference type="NCBI Taxonomy" id="698492"/>
    <lineage>
        <taxon>Eukaryota</taxon>
        <taxon>Fungi</taxon>
        <taxon>Dikarya</taxon>
        <taxon>Ascomycota</taxon>
        <taxon>Taphrinomycotina</taxon>
        <taxon>Taphrinomycotina incertae sedis</taxon>
        <taxon>Saitoella</taxon>
    </lineage>
</organism>
<evidence type="ECO:0000256" key="2">
    <source>
        <dbReference type="ARBA" id="ARBA00004496"/>
    </source>
</evidence>
<keyword evidence="7" id="KW-0808">Transferase</keyword>
<feature type="compositionally biased region" description="Low complexity" evidence="12">
    <location>
        <begin position="398"/>
        <end position="409"/>
    </location>
</feature>
<dbReference type="InterPro" id="IPR011993">
    <property type="entry name" value="PH-like_dom_sf"/>
</dbReference>